<dbReference type="SUPFAM" id="SSF103473">
    <property type="entry name" value="MFS general substrate transporter"/>
    <property type="match status" value="1"/>
</dbReference>
<evidence type="ECO:0000259" key="8">
    <source>
        <dbReference type="PROSITE" id="PS50850"/>
    </source>
</evidence>
<organism evidence="9 10">
    <name type="scientific">Mycobacterium ulcerans str. Harvey</name>
    <dbReference type="NCBI Taxonomy" id="1299332"/>
    <lineage>
        <taxon>Bacteria</taxon>
        <taxon>Bacillati</taxon>
        <taxon>Actinomycetota</taxon>
        <taxon>Actinomycetes</taxon>
        <taxon>Mycobacteriales</taxon>
        <taxon>Mycobacteriaceae</taxon>
        <taxon>Mycobacterium</taxon>
        <taxon>Mycobacterium ulcerans group</taxon>
    </lineage>
</organism>
<keyword evidence="3 7" id="KW-0812">Transmembrane</keyword>
<keyword evidence="5 7" id="KW-0472">Membrane</keyword>
<evidence type="ECO:0000256" key="6">
    <source>
        <dbReference type="SAM" id="MobiDB-lite"/>
    </source>
</evidence>
<dbReference type="InterPro" id="IPR020846">
    <property type="entry name" value="MFS_dom"/>
</dbReference>
<comment type="caution">
    <text evidence="9">The sequence shown here is derived from an EMBL/GenBank/DDBJ whole genome shotgun (WGS) entry which is preliminary data.</text>
</comment>
<dbReference type="Gene3D" id="1.20.1250.20">
    <property type="entry name" value="MFS general substrate transporter like domains"/>
    <property type="match status" value="1"/>
</dbReference>
<proteinExistence type="predicted"/>
<protein>
    <submittedName>
        <fullName evidence="9">Drug transporter domain protein</fullName>
    </submittedName>
</protein>
<evidence type="ECO:0000256" key="1">
    <source>
        <dbReference type="ARBA" id="ARBA00004429"/>
    </source>
</evidence>
<dbReference type="InterPro" id="IPR036259">
    <property type="entry name" value="MFS_trans_sf"/>
</dbReference>
<evidence type="ECO:0000256" key="5">
    <source>
        <dbReference type="ARBA" id="ARBA00023136"/>
    </source>
</evidence>
<evidence type="ECO:0000256" key="2">
    <source>
        <dbReference type="ARBA" id="ARBA00022448"/>
    </source>
</evidence>
<gene>
    <name evidence="9" type="ORF">I551_6244</name>
</gene>
<feature type="compositionally biased region" description="Polar residues" evidence="6">
    <location>
        <begin position="181"/>
        <end position="194"/>
    </location>
</feature>
<reference evidence="9 10" key="1">
    <citation type="submission" date="2014-01" db="EMBL/GenBank/DDBJ databases">
        <authorList>
            <person name="Dobos K."/>
            <person name="Lenaerts A."/>
            <person name="Ordway D."/>
            <person name="DeGroote M.A."/>
            <person name="Parker T."/>
            <person name="Sizemore C."/>
            <person name="Tallon L.J."/>
            <person name="Sadzewicz L.K."/>
            <person name="Sengamalay N."/>
            <person name="Fraser C.M."/>
            <person name="Hine E."/>
            <person name="Shefchek K.A."/>
            <person name="Das S.P."/>
            <person name="Tettelin H."/>
        </authorList>
    </citation>
    <scope>NUCLEOTIDE SEQUENCE [LARGE SCALE GENOMIC DNA]</scope>
    <source>
        <strain evidence="9 10">Harvey</strain>
    </source>
</reference>
<dbReference type="Proteomes" id="UP000020681">
    <property type="component" value="Unassembled WGS sequence"/>
</dbReference>
<evidence type="ECO:0000256" key="4">
    <source>
        <dbReference type="ARBA" id="ARBA00022989"/>
    </source>
</evidence>
<evidence type="ECO:0000256" key="3">
    <source>
        <dbReference type="ARBA" id="ARBA00022692"/>
    </source>
</evidence>
<dbReference type="EMBL" id="JAOL01000164">
    <property type="protein sequence ID" value="EUA87297.1"/>
    <property type="molecule type" value="Genomic_DNA"/>
</dbReference>
<evidence type="ECO:0000313" key="10">
    <source>
        <dbReference type="Proteomes" id="UP000020681"/>
    </source>
</evidence>
<accession>A0ABN0QRH1</accession>
<dbReference type="PANTHER" id="PTHR23501:SF191">
    <property type="entry name" value="VACUOLAR BASIC AMINO ACID TRANSPORTER 4"/>
    <property type="match status" value="1"/>
</dbReference>
<evidence type="ECO:0000256" key="7">
    <source>
        <dbReference type="SAM" id="Phobius"/>
    </source>
</evidence>
<feature type="transmembrane region" description="Helical" evidence="7">
    <location>
        <begin position="131"/>
        <end position="150"/>
    </location>
</feature>
<feature type="domain" description="Major facilitator superfamily (MFS) profile" evidence="8">
    <location>
        <begin position="1"/>
        <end position="154"/>
    </location>
</feature>
<sequence length="280" mass="29348">MLGCAFATVAVALAWLSFEMVPDTSISHLIMPTIVLGLGLAFIRPAPTATATRKLAPQLAGAGSGVYNTAGSLGQLLGSASMAAFIASRTAAEMPTPSDSAQLSALREAEKTVVQLVESLREPFAAVMSQSMLLLALIALIGMATAFFIADRTRFTGIDQRPASTSSSARAVDGSPCRLSVPSTKPTGPGSRSTGIRKLLDDRFAELGQRIRSREVGEPNVEPLDSLRGQAGKVFDHFSGAAADQPRPKVSESAGAHFTHAGRIFTATDKAHHLLNRYSG</sequence>
<dbReference type="PROSITE" id="PS50850">
    <property type="entry name" value="MFS"/>
    <property type="match status" value="1"/>
</dbReference>
<evidence type="ECO:0000313" key="9">
    <source>
        <dbReference type="EMBL" id="EUA87297.1"/>
    </source>
</evidence>
<keyword evidence="4 7" id="KW-1133">Transmembrane helix</keyword>
<keyword evidence="10" id="KW-1185">Reference proteome</keyword>
<keyword evidence="2" id="KW-0813">Transport</keyword>
<name>A0ABN0QRH1_MYCUL</name>
<feature type="transmembrane region" description="Helical" evidence="7">
    <location>
        <begin position="24"/>
        <end position="43"/>
    </location>
</feature>
<comment type="subcellular location">
    <subcellularLocation>
        <location evidence="1">Cell inner membrane</location>
        <topology evidence="1">Multi-pass membrane protein</topology>
    </subcellularLocation>
</comment>
<dbReference type="PANTHER" id="PTHR23501">
    <property type="entry name" value="MAJOR FACILITATOR SUPERFAMILY"/>
    <property type="match status" value="1"/>
</dbReference>
<feature type="region of interest" description="Disordered" evidence="6">
    <location>
        <begin position="159"/>
        <end position="194"/>
    </location>
</feature>